<dbReference type="RefSeq" id="XP_007684886.1">
    <property type="nucleotide sequence ID" value="XM_007686696.1"/>
</dbReference>
<gene>
    <name evidence="2" type="ORF">COCMIDRAFT_86730</name>
</gene>
<dbReference type="KEGG" id="bor:COCMIDRAFT_86730"/>
<evidence type="ECO:0000313" key="2">
    <source>
        <dbReference type="EMBL" id="EUC48680.1"/>
    </source>
</evidence>
<sequence>MMDASVRECQWVSVGMEVEWQDWRQKGRSGQSRAEPRVALAPDAAQPIAARAFDSATKSLVSVVARAWTCLVRLPFLDCHRRGCDVLAPTLFPAPPVAIGNTAMFHDTVPCLPRHISKEPRRHLGRRPHHVPSRHPSVPTARHKKR</sequence>
<keyword evidence="3" id="KW-1185">Reference proteome</keyword>
<evidence type="ECO:0000256" key="1">
    <source>
        <dbReference type="SAM" id="MobiDB-lite"/>
    </source>
</evidence>
<dbReference type="GeneID" id="19126920"/>
<dbReference type="EMBL" id="KI963939">
    <property type="protein sequence ID" value="EUC48680.1"/>
    <property type="molecule type" value="Genomic_DNA"/>
</dbReference>
<protein>
    <submittedName>
        <fullName evidence="2">Uncharacterized protein</fullName>
    </submittedName>
</protein>
<organism evidence="2 3">
    <name type="scientific">Bipolaris oryzae ATCC 44560</name>
    <dbReference type="NCBI Taxonomy" id="930090"/>
    <lineage>
        <taxon>Eukaryota</taxon>
        <taxon>Fungi</taxon>
        <taxon>Dikarya</taxon>
        <taxon>Ascomycota</taxon>
        <taxon>Pezizomycotina</taxon>
        <taxon>Dothideomycetes</taxon>
        <taxon>Pleosporomycetidae</taxon>
        <taxon>Pleosporales</taxon>
        <taxon>Pleosporineae</taxon>
        <taxon>Pleosporaceae</taxon>
        <taxon>Bipolaris</taxon>
    </lineage>
</organism>
<evidence type="ECO:0000313" key="3">
    <source>
        <dbReference type="Proteomes" id="UP000054032"/>
    </source>
</evidence>
<dbReference type="HOGENOM" id="CLU_1959356_0_0_1"/>
<feature type="compositionally biased region" description="Basic residues" evidence="1">
    <location>
        <begin position="120"/>
        <end position="133"/>
    </location>
</feature>
<dbReference type="AlphaFoldDB" id="W6ZF95"/>
<feature type="region of interest" description="Disordered" evidence="1">
    <location>
        <begin position="119"/>
        <end position="146"/>
    </location>
</feature>
<dbReference type="OrthoDB" id="3694547at2759"/>
<accession>W6ZF95</accession>
<reference evidence="2 3" key="1">
    <citation type="journal article" date="2013" name="PLoS Genet.">
        <title>Comparative genome structure, secondary metabolite, and effector coding capacity across Cochliobolus pathogens.</title>
        <authorList>
            <person name="Condon B.J."/>
            <person name="Leng Y."/>
            <person name="Wu D."/>
            <person name="Bushley K.E."/>
            <person name="Ohm R.A."/>
            <person name="Otillar R."/>
            <person name="Martin J."/>
            <person name="Schackwitz W."/>
            <person name="Grimwood J."/>
            <person name="MohdZainudin N."/>
            <person name="Xue C."/>
            <person name="Wang R."/>
            <person name="Manning V.A."/>
            <person name="Dhillon B."/>
            <person name="Tu Z.J."/>
            <person name="Steffenson B.J."/>
            <person name="Salamov A."/>
            <person name="Sun H."/>
            <person name="Lowry S."/>
            <person name="LaButti K."/>
            <person name="Han J."/>
            <person name="Copeland A."/>
            <person name="Lindquist E."/>
            <person name="Barry K."/>
            <person name="Schmutz J."/>
            <person name="Baker S.E."/>
            <person name="Ciuffetti L.M."/>
            <person name="Grigoriev I.V."/>
            <person name="Zhong S."/>
            <person name="Turgeon B.G."/>
        </authorList>
    </citation>
    <scope>NUCLEOTIDE SEQUENCE [LARGE SCALE GENOMIC DNA]</scope>
    <source>
        <strain evidence="2 3">ATCC 44560</strain>
    </source>
</reference>
<name>W6ZF95_COCMI</name>
<dbReference type="Proteomes" id="UP000054032">
    <property type="component" value="Unassembled WGS sequence"/>
</dbReference>
<proteinExistence type="predicted"/>